<dbReference type="PRINTS" id="PR00237">
    <property type="entry name" value="GPCRRHODOPSN"/>
</dbReference>
<evidence type="ECO:0000256" key="2">
    <source>
        <dbReference type="ARBA" id="ARBA00010663"/>
    </source>
</evidence>
<protein>
    <submittedName>
        <fullName evidence="14">Serotonin receptor</fullName>
    </submittedName>
</protein>
<evidence type="ECO:0000256" key="5">
    <source>
        <dbReference type="ARBA" id="ARBA00022989"/>
    </source>
</evidence>
<organism evidence="14 15">
    <name type="scientific">Operophtera brumata</name>
    <name type="common">Winter moth</name>
    <name type="synonym">Phalaena brumata</name>
    <dbReference type="NCBI Taxonomy" id="104452"/>
    <lineage>
        <taxon>Eukaryota</taxon>
        <taxon>Metazoa</taxon>
        <taxon>Ecdysozoa</taxon>
        <taxon>Arthropoda</taxon>
        <taxon>Hexapoda</taxon>
        <taxon>Insecta</taxon>
        <taxon>Pterygota</taxon>
        <taxon>Neoptera</taxon>
        <taxon>Endopterygota</taxon>
        <taxon>Lepidoptera</taxon>
        <taxon>Glossata</taxon>
        <taxon>Ditrysia</taxon>
        <taxon>Geometroidea</taxon>
        <taxon>Geometridae</taxon>
        <taxon>Larentiinae</taxon>
        <taxon>Operophtera</taxon>
    </lineage>
</organism>
<dbReference type="GO" id="GO:0004993">
    <property type="term" value="F:G protein-coupled serotonin receptor activity"/>
    <property type="evidence" value="ECO:0007669"/>
    <property type="project" value="UniProtKB-ARBA"/>
</dbReference>
<feature type="transmembrane region" description="Helical" evidence="12">
    <location>
        <begin position="194"/>
        <end position="214"/>
    </location>
</feature>
<evidence type="ECO:0000313" key="15">
    <source>
        <dbReference type="Proteomes" id="UP000037510"/>
    </source>
</evidence>
<dbReference type="PROSITE" id="PS50262">
    <property type="entry name" value="G_PROTEIN_RECEP_F1_2"/>
    <property type="match status" value="1"/>
</dbReference>
<keyword evidence="15" id="KW-1185">Reference proteome</keyword>
<comment type="similarity">
    <text evidence="2 11">Belongs to the G-protein coupled receptor 1 family.</text>
</comment>
<evidence type="ECO:0000256" key="8">
    <source>
        <dbReference type="ARBA" id="ARBA00023157"/>
    </source>
</evidence>
<evidence type="ECO:0000256" key="7">
    <source>
        <dbReference type="ARBA" id="ARBA00023136"/>
    </source>
</evidence>
<comment type="subcellular location">
    <subcellularLocation>
        <location evidence="1">Cell membrane</location>
        <topology evidence="1">Multi-pass membrane protein</topology>
    </subcellularLocation>
</comment>
<dbReference type="AlphaFoldDB" id="A0A0L7LSK7"/>
<keyword evidence="4 11" id="KW-0812">Transmembrane</keyword>
<feature type="domain" description="G-protein coupled receptors family 1 profile" evidence="13">
    <location>
        <begin position="42"/>
        <end position="244"/>
    </location>
</feature>
<dbReference type="STRING" id="104452.A0A0L7LSK7"/>
<dbReference type="InterPro" id="IPR000276">
    <property type="entry name" value="GPCR_Rhodpsn"/>
</dbReference>
<evidence type="ECO:0000256" key="1">
    <source>
        <dbReference type="ARBA" id="ARBA00004651"/>
    </source>
</evidence>
<keyword evidence="8" id="KW-1015">Disulfide bond</keyword>
<feature type="transmembrane region" description="Helical" evidence="12">
    <location>
        <begin position="139"/>
        <end position="158"/>
    </location>
</feature>
<evidence type="ECO:0000259" key="13">
    <source>
        <dbReference type="PROSITE" id="PS50262"/>
    </source>
</evidence>
<dbReference type="Proteomes" id="UP000037510">
    <property type="component" value="Unassembled WGS sequence"/>
</dbReference>
<dbReference type="EMBL" id="JTDY01000192">
    <property type="protein sequence ID" value="KOB78369.1"/>
    <property type="molecule type" value="Genomic_DNA"/>
</dbReference>
<dbReference type="PANTHER" id="PTHR24248:SF199">
    <property type="entry name" value="IP13425P-RELATED"/>
    <property type="match status" value="1"/>
</dbReference>
<keyword evidence="9 11" id="KW-0675">Receptor</keyword>
<accession>A0A0L7LSK7</accession>
<dbReference type="GO" id="GO:0043410">
    <property type="term" value="P:positive regulation of MAPK cascade"/>
    <property type="evidence" value="ECO:0007669"/>
    <property type="project" value="TreeGrafter"/>
</dbReference>
<comment type="caution">
    <text evidence="14">The sequence shown here is derived from an EMBL/GenBank/DDBJ whole genome shotgun (WGS) entry which is preliminary data.</text>
</comment>
<feature type="transmembrane region" description="Helical" evidence="12">
    <location>
        <begin position="25"/>
        <end position="50"/>
    </location>
</feature>
<evidence type="ECO:0000313" key="14">
    <source>
        <dbReference type="EMBL" id="KOB78369.1"/>
    </source>
</evidence>
<evidence type="ECO:0000256" key="10">
    <source>
        <dbReference type="ARBA" id="ARBA00023224"/>
    </source>
</evidence>
<evidence type="ECO:0000256" key="6">
    <source>
        <dbReference type="ARBA" id="ARBA00023040"/>
    </source>
</evidence>
<dbReference type="PROSITE" id="PS00237">
    <property type="entry name" value="G_PROTEIN_RECEP_F1_1"/>
    <property type="match status" value="1"/>
</dbReference>
<keyword evidence="6 11" id="KW-0297">G-protein coupled receptor</keyword>
<gene>
    <name evidence="14" type="ORF">OBRU01_01792</name>
</gene>
<dbReference type="InterPro" id="IPR017452">
    <property type="entry name" value="GPCR_Rhodpsn_7TM"/>
</dbReference>
<dbReference type="GO" id="GO:0005886">
    <property type="term" value="C:plasma membrane"/>
    <property type="evidence" value="ECO:0007669"/>
    <property type="project" value="UniProtKB-SubCell"/>
</dbReference>
<proteinExistence type="inferred from homology"/>
<evidence type="ECO:0000256" key="4">
    <source>
        <dbReference type="ARBA" id="ARBA00022692"/>
    </source>
</evidence>
<dbReference type="Pfam" id="PF00001">
    <property type="entry name" value="7tm_1"/>
    <property type="match status" value="2"/>
</dbReference>
<keyword evidence="7 12" id="KW-0472">Membrane</keyword>
<sequence>MLLIEGASPDLNGAVQPRGETTVTWWASAVSMAVVSLATVVGNAAVLTALRRLQRAPAHYPLASLAAADLLTLEGLKTFSYKNHPLDYLPDWSLCSCWTMLDVLSCTASILSICLLGWERWCGITAPLARARRAKRARIYAALIWPVSATVAVPTAFIPSPVHYLPGEIPKVCTVNTNVGAFIHSRQRRATRTIVMLMALFLVCWTPFFVMLPLDSLCNCVWDVAWQWCSWLGYANSALNPIVYAAASPSIRRALHASFSTSSAKTTDIPLTSSVKQP</sequence>
<keyword evidence="3" id="KW-1003">Cell membrane</keyword>
<evidence type="ECO:0000256" key="11">
    <source>
        <dbReference type="RuleBase" id="RU000688"/>
    </source>
</evidence>
<evidence type="ECO:0000256" key="3">
    <source>
        <dbReference type="ARBA" id="ARBA00022475"/>
    </source>
</evidence>
<dbReference type="SUPFAM" id="SSF81321">
    <property type="entry name" value="Family A G protein-coupled receptor-like"/>
    <property type="match status" value="1"/>
</dbReference>
<reference evidence="14 15" key="1">
    <citation type="journal article" date="2015" name="Genome Biol. Evol.">
        <title>The genome of winter moth (Operophtera brumata) provides a genomic perspective on sexual dimorphism and phenology.</title>
        <authorList>
            <person name="Derks M.F."/>
            <person name="Smit S."/>
            <person name="Salis L."/>
            <person name="Schijlen E."/>
            <person name="Bossers A."/>
            <person name="Mateman C."/>
            <person name="Pijl A.S."/>
            <person name="de Ridder D."/>
            <person name="Groenen M.A."/>
            <person name="Visser M.E."/>
            <person name="Megens H.J."/>
        </authorList>
    </citation>
    <scope>NUCLEOTIDE SEQUENCE [LARGE SCALE GENOMIC DNA]</scope>
    <source>
        <strain evidence="14">WM2013NL</strain>
        <tissue evidence="14">Head and thorax</tissue>
    </source>
</reference>
<evidence type="ECO:0000256" key="12">
    <source>
        <dbReference type="SAM" id="Phobius"/>
    </source>
</evidence>
<evidence type="ECO:0000256" key="9">
    <source>
        <dbReference type="ARBA" id="ARBA00023170"/>
    </source>
</evidence>
<keyword evidence="10 11" id="KW-0807">Transducer</keyword>
<name>A0A0L7LSK7_OPEBR</name>
<keyword evidence="5 12" id="KW-1133">Transmembrane helix</keyword>
<dbReference type="GO" id="GO:0071880">
    <property type="term" value="P:adenylate cyclase-activating adrenergic receptor signaling pathway"/>
    <property type="evidence" value="ECO:0007669"/>
    <property type="project" value="TreeGrafter"/>
</dbReference>
<dbReference type="Gene3D" id="1.20.1070.10">
    <property type="entry name" value="Rhodopsin 7-helix transmembrane proteins"/>
    <property type="match status" value="2"/>
</dbReference>
<dbReference type="PANTHER" id="PTHR24248">
    <property type="entry name" value="ADRENERGIC RECEPTOR-RELATED G-PROTEIN COUPLED RECEPTOR"/>
    <property type="match status" value="1"/>
</dbReference>